<reference evidence="2 3" key="1">
    <citation type="submission" date="2019-04" db="EMBL/GenBank/DDBJ databases">
        <authorList>
            <person name="Feng G."/>
            <person name="Zhang J."/>
            <person name="Zhu H."/>
        </authorList>
    </citation>
    <scope>NUCLEOTIDE SEQUENCE [LARGE SCALE GENOMIC DNA]</scope>
    <source>
        <strain evidence="2 3">9PBR-1</strain>
    </source>
</reference>
<dbReference type="AlphaFoldDB" id="A0A4Z0Q995"/>
<evidence type="ECO:0000256" key="1">
    <source>
        <dbReference type="SAM" id="SignalP"/>
    </source>
</evidence>
<sequence>MKQALPICGLLLAAVPALGQGLSNQGAVITIQSGAELSVVGDVSVSGTGIIDNAGTLSLTGNWDNSTSAGVLTPATGTVKLNGSAAQQIGGTAATTFHSLDISAATGPVKLAADASVGNSNGVLTLGARQLQLNSKVLTVNNGATTGISRTTGSLVSESTSSAGYGRLVWVIGSNTGTYTVPMNSGSADVAMVANITAGGSSAGSLSFATYPTSADNLPLPSGVSALRGNANYAIDRYWIVQPNNYTLAPTSTLTLGYLTAEWNTAPNSIVESRLRLQRWNGLNWESPQGSVSVANNTLTTDLQNTYGIFTAADQNNPLPVELRAFAAQAQDNDAVLNWSTASEANNEGFFVEVSLDSKVFQRVGFVAGKGTTTAAQQYRYTDANAANRGALLYYRLRQRDADGTDRFSPVRVVNFPRRSVASSLAAAPNPARSQYTLYIGAATSQTVQLTVHDALGRMVSQGPVVLQAGENKLPAFFQDNQPVGVYLLTAVIDGKVLRTRLVRE</sequence>
<proteinExistence type="predicted"/>
<name>A0A4Z0Q995_9BACT</name>
<dbReference type="InterPro" id="IPR026444">
    <property type="entry name" value="Secre_tail"/>
</dbReference>
<comment type="caution">
    <text evidence="2">The sequence shown here is derived from an EMBL/GenBank/DDBJ whole genome shotgun (WGS) entry which is preliminary data.</text>
</comment>
<keyword evidence="3" id="KW-1185">Reference proteome</keyword>
<organism evidence="2 3">
    <name type="scientific">Hymenobacter metallicola</name>
    <dbReference type="NCBI Taxonomy" id="2563114"/>
    <lineage>
        <taxon>Bacteria</taxon>
        <taxon>Pseudomonadati</taxon>
        <taxon>Bacteroidota</taxon>
        <taxon>Cytophagia</taxon>
        <taxon>Cytophagales</taxon>
        <taxon>Hymenobacteraceae</taxon>
        <taxon>Hymenobacter</taxon>
    </lineage>
</organism>
<accession>A0A4Z0Q995</accession>
<dbReference type="NCBIfam" id="TIGR04183">
    <property type="entry name" value="Por_Secre_tail"/>
    <property type="match status" value="1"/>
</dbReference>
<evidence type="ECO:0000313" key="3">
    <source>
        <dbReference type="Proteomes" id="UP000298471"/>
    </source>
</evidence>
<keyword evidence="1" id="KW-0732">Signal</keyword>
<protein>
    <submittedName>
        <fullName evidence="2">T9SS type A sorting domain-containing protein</fullName>
    </submittedName>
</protein>
<feature type="signal peptide" evidence="1">
    <location>
        <begin position="1"/>
        <end position="19"/>
    </location>
</feature>
<dbReference type="Proteomes" id="UP000298471">
    <property type="component" value="Unassembled WGS sequence"/>
</dbReference>
<gene>
    <name evidence="2" type="ORF">E5K02_17925</name>
</gene>
<evidence type="ECO:0000313" key="2">
    <source>
        <dbReference type="EMBL" id="TGE26657.1"/>
    </source>
</evidence>
<dbReference type="OrthoDB" id="864963at2"/>
<dbReference type="RefSeq" id="WP_135396562.1">
    <property type="nucleotide sequence ID" value="NZ_SRMB01000003.1"/>
</dbReference>
<feature type="chain" id="PRO_5021344336" evidence="1">
    <location>
        <begin position="20"/>
        <end position="505"/>
    </location>
</feature>
<dbReference type="EMBL" id="SRMB01000003">
    <property type="protein sequence ID" value="TGE26657.1"/>
    <property type="molecule type" value="Genomic_DNA"/>
</dbReference>